<evidence type="ECO:0000313" key="10">
    <source>
        <dbReference type="Proteomes" id="UP001501536"/>
    </source>
</evidence>
<keyword evidence="4 7" id="KW-0812">Transmembrane</keyword>
<dbReference type="EMBL" id="BAABCJ010000002">
    <property type="protein sequence ID" value="GAA3704317.1"/>
    <property type="molecule type" value="Genomic_DNA"/>
</dbReference>
<dbReference type="PANTHER" id="PTHR12677">
    <property type="entry name" value="GOLGI APPARATUS MEMBRANE PROTEIN TVP38-RELATED"/>
    <property type="match status" value="1"/>
</dbReference>
<evidence type="ECO:0000256" key="3">
    <source>
        <dbReference type="ARBA" id="ARBA00022475"/>
    </source>
</evidence>
<organism evidence="9 10">
    <name type="scientific">Zhihengliuella alba</name>
    <dbReference type="NCBI Taxonomy" id="547018"/>
    <lineage>
        <taxon>Bacteria</taxon>
        <taxon>Bacillati</taxon>
        <taxon>Actinomycetota</taxon>
        <taxon>Actinomycetes</taxon>
        <taxon>Micrococcales</taxon>
        <taxon>Micrococcaceae</taxon>
        <taxon>Zhihengliuella</taxon>
    </lineage>
</organism>
<accession>A0ABP7DH93</accession>
<evidence type="ECO:0000256" key="7">
    <source>
        <dbReference type="RuleBase" id="RU366058"/>
    </source>
</evidence>
<dbReference type="PANTHER" id="PTHR12677:SF59">
    <property type="entry name" value="GOLGI APPARATUS MEMBRANE PROTEIN TVP38-RELATED"/>
    <property type="match status" value="1"/>
</dbReference>
<evidence type="ECO:0000256" key="6">
    <source>
        <dbReference type="ARBA" id="ARBA00023136"/>
    </source>
</evidence>
<comment type="subcellular location">
    <subcellularLocation>
        <location evidence="1 7">Cell membrane</location>
        <topology evidence="1 7">Multi-pass membrane protein</topology>
    </subcellularLocation>
</comment>
<feature type="transmembrane region" description="Helical" evidence="7">
    <location>
        <begin position="75"/>
        <end position="100"/>
    </location>
</feature>
<comment type="caution">
    <text evidence="9">The sequence shown here is derived from an EMBL/GenBank/DDBJ whole genome shotgun (WGS) entry which is preliminary data.</text>
</comment>
<evidence type="ECO:0000259" key="8">
    <source>
        <dbReference type="Pfam" id="PF09335"/>
    </source>
</evidence>
<protein>
    <recommendedName>
        <fullName evidence="7">TVP38/TMEM64 family membrane protein</fullName>
    </recommendedName>
</protein>
<reference evidence="10" key="1">
    <citation type="journal article" date="2019" name="Int. J. Syst. Evol. Microbiol.">
        <title>The Global Catalogue of Microorganisms (GCM) 10K type strain sequencing project: providing services to taxonomists for standard genome sequencing and annotation.</title>
        <authorList>
            <consortium name="The Broad Institute Genomics Platform"/>
            <consortium name="The Broad Institute Genome Sequencing Center for Infectious Disease"/>
            <person name="Wu L."/>
            <person name="Ma J."/>
        </authorList>
    </citation>
    <scope>NUCLEOTIDE SEQUENCE [LARGE SCALE GENOMIC DNA]</scope>
    <source>
        <strain evidence="10">JCM 16961</strain>
    </source>
</reference>
<feature type="transmembrane region" description="Helical" evidence="7">
    <location>
        <begin position="129"/>
        <end position="152"/>
    </location>
</feature>
<feature type="transmembrane region" description="Helical" evidence="7">
    <location>
        <begin position="232"/>
        <end position="254"/>
    </location>
</feature>
<dbReference type="Proteomes" id="UP001501536">
    <property type="component" value="Unassembled WGS sequence"/>
</dbReference>
<dbReference type="InterPro" id="IPR015414">
    <property type="entry name" value="TMEM64"/>
</dbReference>
<keyword evidence="6 7" id="KW-0472">Membrane</keyword>
<feature type="transmembrane region" description="Helical" evidence="7">
    <location>
        <begin position="42"/>
        <end position="63"/>
    </location>
</feature>
<dbReference type="Pfam" id="PF09335">
    <property type="entry name" value="VTT_dom"/>
    <property type="match status" value="1"/>
</dbReference>
<gene>
    <name evidence="9" type="ORF">GCM10022377_17490</name>
</gene>
<dbReference type="InterPro" id="IPR032816">
    <property type="entry name" value="VTT_dom"/>
</dbReference>
<feature type="transmembrane region" description="Helical" evidence="7">
    <location>
        <begin position="190"/>
        <end position="211"/>
    </location>
</feature>
<evidence type="ECO:0000313" key="9">
    <source>
        <dbReference type="EMBL" id="GAA3704317.1"/>
    </source>
</evidence>
<keyword evidence="10" id="KW-1185">Reference proteome</keyword>
<evidence type="ECO:0000256" key="2">
    <source>
        <dbReference type="ARBA" id="ARBA00008640"/>
    </source>
</evidence>
<sequence>MLLTITLVVLGAAAIAAAVHFGRPLLPLFSDPETARETIGGLGAAAPLAFIGLQVAQVVIAPLPGQVSGLVGGLLFGPWLGLLYTMIGAFIGFWLVFVLARRLGRPFVERFVKPATLERFDRLIARRGAFVLFLIYLLPAFPDDIVSFVAGLSTLRIRTLLLVSLAGRLPGYLVLSFAGEGLTGENMNPIVVGGAVLLTLGMVALWQRRWIHEFVASEDHAAFLRASWRFSLGWTILLAIGLAGLVAFLLWAALVPPVQ</sequence>
<name>A0ABP7DH93_9MICC</name>
<feature type="domain" description="VTT" evidence="8">
    <location>
        <begin position="64"/>
        <end position="180"/>
    </location>
</feature>
<keyword evidence="5 7" id="KW-1133">Transmembrane helix</keyword>
<evidence type="ECO:0000256" key="1">
    <source>
        <dbReference type="ARBA" id="ARBA00004651"/>
    </source>
</evidence>
<keyword evidence="3 7" id="KW-1003">Cell membrane</keyword>
<comment type="similarity">
    <text evidence="2 7">Belongs to the TVP38/TMEM64 family.</text>
</comment>
<proteinExistence type="inferred from homology"/>
<evidence type="ECO:0000256" key="4">
    <source>
        <dbReference type="ARBA" id="ARBA00022692"/>
    </source>
</evidence>
<evidence type="ECO:0000256" key="5">
    <source>
        <dbReference type="ARBA" id="ARBA00022989"/>
    </source>
</evidence>